<organism evidence="7 8">
    <name type="scientific">Microthyrium microscopicum</name>
    <dbReference type="NCBI Taxonomy" id="703497"/>
    <lineage>
        <taxon>Eukaryota</taxon>
        <taxon>Fungi</taxon>
        <taxon>Dikarya</taxon>
        <taxon>Ascomycota</taxon>
        <taxon>Pezizomycotina</taxon>
        <taxon>Dothideomycetes</taxon>
        <taxon>Dothideomycetes incertae sedis</taxon>
        <taxon>Microthyriales</taxon>
        <taxon>Microthyriaceae</taxon>
        <taxon>Microthyrium</taxon>
    </lineage>
</organism>
<dbReference type="Gene3D" id="1.20.1250.20">
    <property type="entry name" value="MFS general substrate transporter like domains"/>
    <property type="match status" value="1"/>
</dbReference>
<feature type="transmembrane region" description="Helical" evidence="5">
    <location>
        <begin position="181"/>
        <end position="202"/>
    </location>
</feature>
<proteinExistence type="predicted"/>
<dbReference type="InterPro" id="IPR036259">
    <property type="entry name" value="MFS_trans_sf"/>
</dbReference>
<evidence type="ECO:0000313" key="7">
    <source>
        <dbReference type="EMBL" id="KAF2663297.1"/>
    </source>
</evidence>
<evidence type="ECO:0000256" key="2">
    <source>
        <dbReference type="ARBA" id="ARBA00022692"/>
    </source>
</evidence>
<feature type="transmembrane region" description="Helical" evidence="5">
    <location>
        <begin position="61"/>
        <end position="79"/>
    </location>
</feature>
<reference evidence="7" key="1">
    <citation type="journal article" date="2020" name="Stud. Mycol.">
        <title>101 Dothideomycetes genomes: a test case for predicting lifestyles and emergence of pathogens.</title>
        <authorList>
            <person name="Haridas S."/>
            <person name="Albert R."/>
            <person name="Binder M."/>
            <person name="Bloem J."/>
            <person name="Labutti K."/>
            <person name="Salamov A."/>
            <person name="Andreopoulos B."/>
            <person name="Baker S."/>
            <person name="Barry K."/>
            <person name="Bills G."/>
            <person name="Bluhm B."/>
            <person name="Cannon C."/>
            <person name="Castanera R."/>
            <person name="Culley D."/>
            <person name="Daum C."/>
            <person name="Ezra D."/>
            <person name="Gonzalez J."/>
            <person name="Henrissat B."/>
            <person name="Kuo A."/>
            <person name="Liang C."/>
            <person name="Lipzen A."/>
            <person name="Lutzoni F."/>
            <person name="Magnuson J."/>
            <person name="Mondo S."/>
            <person name="Nolan M."/>
            <person name="Ohm R."/>
            <person name="Pangilinan J."/>
            <person name="Park H.-J."/>
            <person name="Ramirez L."/>
            <person name="Alfaro M."/>
            <person name="Sun H."/>
            <person name="Tritt A."/>
            <person name="Yoshinaga Y."/>
            <person name="Zwiers L.-H."/>
            <person name="Turgeon B."/>
            <person name="Goodwin S."/>
            <person name="Spatafora J."/>
            <person name="Crous P."/>
            <person name="Grigoriev I."/>
        </authorList>
    </citation>
    <scope>NUCLEOTIDE SEQUENCE</scope>
    <source>
        <strain evidence="7">CBS 115976</strain>
    </source>
</reference>
<feature type="transmembrane region" description="Helical" evidence="5">
    <location>
        <begin position="148"/>
        <end position="169"/>
    </location>
</feature>
<gene>
    <name evidence="7" type="ORF">BT63DRAFT_380281</name>
</gene>
<dbReference type="CDD" id="cd17502">
    <property type="entry name" value="MFS_Azr1_MDR_like"/>
    <property type="match status" value="1"/>
</dbReference>
<name>A0A6A6TVX5_9PEZI</name>
<feature type="transmembrane region" description="Helical" evidence="5">
    <location>
        <begin position="253"/>
        <end position="273"/>
    </location>
</feature>
<dbReference type="InterPro" id="IPR011701">
    <property type="entry name" value="MFS"/>
</dbReference>
<keyword evidence="4 5" id="KW-0472">Membrane</keyword>
<feature type="transmembrane region" description="Helical" evidence="5">
    <location>
        <begin position="91"/>
        <end position="110"/>
    </location>
</feature>
<feature type="transmembrane region" description="Helical" evidence="5">
    <location>
        <begin position="487"/>
        <end position="509"/>
    </location>
</feature>
<keyword evidence="3 5" id="KW-1133">Transmembrane helix</keyword>
<dbReference type="AlphaFoldDB" id="A0A6A6TVX5"/>
<feature type="transmembrane region" description="Helical" evidence="5">
    <location>
        <begin position="116"/>
        <end position="136"/>
    </location>
</feature>
<feature type="transmembrane region" description="Helical" evidence="5">
    <location>
        <begin position="21"/>
        <end position="41"/>
    </location>
</feature>
<feature type="transmembrane region" description="Helical" evidence="5">
    <location>
        <begin position="427"/>
        <end position="446"/>
    </location>
</feature>
<keyword evidence="8" id="KW-1185">Reference proteome</keyword>
<sequence length="538" mass="57786">MSNTPTKDLRQDDSTEYPSTAKRIAIITVMYMSIFLVTLDQNVISTAIPRITDEFHSLNDIGWYGSVYLLTTASFQLVMGKIFKFYPAKPLLLGFITIFEIGSAICGSAPSSVVFIVGRAVAGVGAAGMFSGIMVVMFHTIPLKQRPIFQGAFAAIFSVASVVGPLVGGTLTDKVTWRWCFYLNLPVGAVTIITTVLILHLPNQKLDAQATGWVAKLKQLDPLGNLVFFPGIICLLLALQWGGTQYSWKNARIVVLLILCGLLCITFVGIQIWKQENATVPPRIVKQRSIAAALWFGFFNGAGMMMLMYYLPIWFQAIKGASAIKSGIMLLPLVLSSVISAMASGIFVSKVGYYAPGFLFCSMTTAIGGGLLTTLTPESGHAEWIGYQVLIGIGLGCGMQGPMTVAQTVLDRKDIATGSSVVQFAKLLGSAIFLPVAQNVFVSHLISKLSNLPGIDPQAIITAGATDLKSLATGADLELLIADYNAAIVNVFYVMVATSALSMLGSLCVEWKSLKARANEQESKPVDSEKAMEVEKSG</sequence>
<feature type="transmembrane region" description="Helical" evidence="5">
    <location>
        <begin position="223"/>
        <end position="241"/>
    </location>
</feature>
<keyword evidence="2 5" id="KW-0812">Transmembrane</keyword>
<dbReference type="InterPro" id="IPR020846">
    <property type="entry name" value="MFS_dom"/>
</dbReference>
<feature type="domain" description="Major facilitator superfamily (MFS) profile" evidence="6">
    <location>
        <begin position="26"/>
        <end position="514"/>
    </location>
</feature>
<dbReference type="FunFam" id="1.20.1720.10:FF:000012">
    <property type="entry name" value="MFS toxin efflux pump (AflT)"/>
    <property type="match status" value="1"/>
</dbReference>
<dbReference type="PROSITE" id="PS50850">
    <property type="entry name" value="MFS"/>
    <property type="match status" value="1"/>
</dbReference>
<comment type="subcellular location">
    <subcellularLocation>
        <location evidence="1">Membrane</location>
        <topology evidence="1">Multi-pass membrane protein</topology>
    </subcellularLocation>
</comment>
<dbReference type="Proteomes" id="UP000799302">
    <property type="component" value="Unassembled WGS sequence"/>
</dbReference>
<evidence type="ECO:0000313" key="8">
    <source>
        <dbReference type="Proteomes" id="UP000799302"/>
    </source>
</evidence>
<evidence type="ECO:0000256" key="1">
    <source>
        <dbReference type="ARBA" id="ARBA00004141"/>
    </source>
</evidence>
<dbReference type="PANTHER" id="PTHR23501">
    <property type="entry name" value="MAJOR FACILITATOR SUPERFAMILY"/>
    <property type="match status" value="1"/>
</dbReference>
<feature type="transmembrane region" description="Helical" evidence="5">
    <location>
        <begin position="327"/>
        <end position="348"/>
    </location>
</feature>
<evidence type="ECO:0000256" key="5">
    <source>
        <dbReference type="SAM" id="Phobius"/>
    </source>
</evidence>
<feature type="transmembrane region" description="Helical" evidence="5">
    <location>
        <begin position="353"/>
        <end position="372"/>
    </location>
</feature>
<evidence type="ECO:0000256" key="4">
    <source>
        <dbReference type="ARBA" id="ARBA00023136"/>
    </source>
</evidence>
<accession>A0A6A6TVX5</accession>
<evidence type="ECO:0000256" key="3">
    <source>
        <dbReference type="ARBA" id="ARBA00022989"/>
    </source>
</evidence>
<dbReference type="Pfam" id="PF07690">
    <property type="entry name" value="MFS_1"/>
    <property type="match status" value="1"/>
</dbReference>
<feature type="transmembrane region" description="Helical" evidence="5">
    <location>
        <begin position="384"/>
        <end position="406"/>
    </location>
</feature>
<evidence type="ECO:0000259" key="6">
    <source>
        <dbReference type="PROSITE" id="PS50850"/>
    </source>
</evidence>
<dbReference type="FunFam" id="1.20.1250.20:FF:000196">
    <property type="entry name" value="MFS toxin efflux pump (AflT)"/>
    <property type="match status" value="1"/>
</dbReference>
<dbReference type="PANTHER" id="PTHR23501:SF201">
    <property type="entry name" value="MFS AFLATOXIN EFFLUX PUMP"/>
    <property type="match status" value="1"/>
</dbReference>
<dbReference type="EMBL" id="MU004246">
    <property type="protein sequence ID" value="KAF2663297.1"/>
    <property type="molecule type" value="Genomic_DNA"/>
</dbReference>
<dbReference type="OrthoDB" id="10021397at2759"/>
<dbReference type="GO" id="GO:0005886">
    <property type="term" value="C:plasma membrane"/>
    <property type="evidence" value="ECO:0007669"/>
    <property type="project" value="TreeGrafter"/>
</dbReference>
<protein>
    <submittedName>
        <fullName evidence="7">MFS general substrate transporter</fullName>
    </submittedName>
</protein>
<dbReference type="GO" id="GO:0022857">
    <property type="term" value="F:transmembrane transporter activity"/>
    <property type="evidence" value="ECO:0007669"/>
    <property type="project" value="InterPro"/>
</dbReference>
<feature type="transmembrane region" description="Helical" evidence="5">
    <location>
        <begin position="293"/>
        <end position="315"/>
    </location>
</feature>
<dbReference type="SUPFAM" id="SSF103473">
    <property type="entry name" value="MFS general substrate transporter"/>
    <property type="match status" value="1"/>
</dbReference>
<dbReference type="Gene3D" id="1.20.1720.10">
    <property type="entry name" value="Multidrug resistance protein D"/>
    <property type="match status" value="1"/>
</dbReference>